<dbReference type="Proteomes" id="UP000827976">
    <property type="component" value="Chromosome 4"/>
</dbReference>
<reference evidence="2" key="1">
    <citation type="journal article" date="2022" name="Nat. Commun.">
        <title>Chromosome evolution and the genetic basis of agronomically important traits in greater yam.</title>
        <authorList>
            <person name="Bredeson J.V."/>
            <person name="Lyons J.B."/>
            <person name="Oniyinde I.O."/>
            <person name="Okereke N.R."/>
            <person name="Kolade O."/>
            <person name="Nnabue I."/>
            <person name="Nwadili C.O."/>
            <person name="Hribova E."/>
            <person name="Parker M."/>
            <person name="Nwogha J."/>
            <person name="Shu S."/>
            <person name="Carlson J."/>
            <person name="Kariba R."/>
            <person name="Muthemba S."/>
            <person name="Knop K."/>
            <person name="Barton G.J."/>
            <person name="Sherwood A.V."/>
            <person name="Lopez-Montes A."/>
            <person name="Asiedu R."/>
            <person name="Jamnadass R."/>
            <person name="Muchugi A."/>
            <person name="Goodstein D."/>
            <person name="Egesi C.N."/>
            <person name="Featherston J."/>
            <person name="Asfaw A."/>
            <person name="Simpson G.G."/>
            <person name="Dolezel J."/>
            <person name="Hendre P.S."/>
            <person name="Van Deynze A."/>
            <person name="Kumar P.L."/>
            <person name="Obidiegwu J.E."/>
            <person name="Bhattacharjee R."/>
            <person name="Rokhsar D.S."/>
        </authorList>
    </citation>
    <scope>NUCLEOTIDE SEQUENCE [LARGE SCALE GENOMIC DNA]</scope>
    <source>
        <strain evidence="2">cv. TDa95/00328</strain>
    </source>
</reference>
<sequence length="279" mass="32310">MERKPHFFKGIPVEFVKHISTATSKRVTLQGPSGRCWNAELGKGSKGTFLCGGWAEFAEDHALREYEFLVFRYDGDFTFTVKIFGVNACEREDLFTVIQRKKQKLYEVKDKSRQHVESSLDVGRVLPSQDVKIKSQCDDFPIGIIPSPKKVYKRSCFWKRKLVIHEERSQAPASEAANSFTSKFPFTTVKLCRSHIRQPYVMRLPRAFSHTHLPRKKLVLIIKDPNMKSWEVTYIPHKGHADFLSAGWHNFFHGNDLKVGDVCVFELVKPRQLNVHIFR</sequence>
<protein>
    <submittedName>
        <fullName evidence="1">B3 DNA binding domain-containing protein</fullName>
    </submittedName>
</protein>
<accession>A0ACB7WEY4</accession>
<keyword evidence="2" id="KW-1185">Reference proteome</keyword>
<name>A0ACB7WEY4_DIOAL</name>
<proteinExistence type="predicted"/>
<evidence type="ECO:0000313" key="1">
    <source>
        <dbReference type="EMBL" id="KAH7686358.1"/>
    </source>
</evidence>
<evidence type="ECO:0000313" key="2">
    <source>
        <dbReference type="Proteomes" id="UP000827976"/>
    </source>
</evidence>
<comment type="caution">
    <text evidence="1">The sequence shown here is derived from an EMBL/GenBank/DDBJ whole genome shotgun (WGS) entry which is preliminary data.</text>
</comment>
<gene>
    <name evidence="1" type="ORF">IHE45_04G100400</name>
</gene>
<dbReference type="EMBL" id="CM037014">
    <property type="protein sequence ID" value="KAH7686358.1"/>
    <property type="molecule type" value="Genomic_DNA"/>
</dbReference>
<organism evidence="1 2">
    <name type="scientific">Dioscorea alata</name>
    <name type="common">Purple yam</name>
    <dbReference type="NCBI Taxonomy" id="55571"/>
    <lineage>
        <taxon>Eukaryota</taxon>
        <taxon>Viridiplantae</taxon>
        <taxon>Streptophyta</taxon>
        <taxon>Embryophyta</taxon>
        <taxon>Tracheophyta</taxon>
        <taxon>Spermatophyta</taxon>
        <taxon>Magnoliopsida</taxon>
        <taxon>Liliopsida</taxon>
        <taxon>Dioscoreales</taxon>
        <taxon>Dioscoreaceae</taxon>
        <taxon>Dioscorea</taxon>
    </lineage>
</organism>